<evidence type="ECO:0000256" key="1">
    <source>
        <dbReference type="ARBA" id="ARBA00004196"/>
    </source>
</evidence>
<evidence type="ECO:0000259" key="5">
    <source>
        <dbReference type="Pfam" id="PF13407"/>
    </source>
</evidence>
<evidence type="ECO:0000256" key="3">
    <source>
        <dbReference type="ARBA" id="ARBA00022729"/>
    </source>
</evidence>
<feature type="signal peptide" evidence="4">
    <location>
        <begin position="1"/>
        <end position="31"/>
    </location>
</feature>
<dbReference type="InterPro" id="IPR028082">
    <property type="entry name" value="Peripla_BP_I"/>
</dbReference>
<dbReference type="RefSeq" id="WP_153284993.1">
    <property type="nucleotide sequence ID" value="NZ_CP045644.1"/>
</dbReference>
<feature type="domain" description="Periplasmic binding protein" evidence="5">
    <location>
        <begin position="43"/>
        <end position="298"/>
    </location>
</feature>
<dbReference type="Proteomes" id="UP000326780">
    <property type="component" value="Chromosome"/>
</dbReference>
<reference evidence="6 7" key="1">
    <citation type="submission" date="2019-10" db="EMBL/GenBank/DDBJ databases">
        <title>Complete genome sequence of Variovorax paradoxus 5C-2.</title>
        <authorList>
            <person name="Gogoleva N.E."/>
            <person name="Balkin A.S."/>
        </authorList>
    </citation>
    <scope>NUCLEOTIDE SEQUENCE [LARGE SCALE GENOMIC DNA]</scope>
    <source>
        <strain evidence="6 7">5C-2</strain>
    </source>
</reference>
<evidence type="ECO:0000256" key="2">
    <source>
        <dbReference type="ARBA" id="ARBA00007639"/>
    </source>
</evidence>
<comment type="subcellular location">
    <subcellularLocation>
        <location evidence="1">Cell envelope</location>
    </subcellularLocation>
</comment>
<dbReference type="PANTHER" id="PTHR46847:SF2">
    <property type="entry name" value="ABC TRANSPORTER SUGAR-BINDING PROTEIN"/>
    <property type="match status" value="1"/>
</dbReference>
<organism evidence="6 7">
    <name type="scientific">Variovorax paradoxus</name>
    <dbReference type="NCBI Taxonomy" id="34073"/>
    <lineage>
        <taxon>Bacteria</taxon>
        <taxon>Pseudomonadati</taxon>
        <taxon>Pseudomonadota</taxon>
        <taxon>Betaproteobacteria</taxon>
        <taxon>Burkholderiales</taxon>
        <taxon>Comamonadaceae</taxon>
        <taxon>Variovorax</taxon>
    </lineage>
</organism>
<feature type="chain" id="PRO_5024922845" evidence="4">
    <location>
        <begin position="32"/>
        <end position="323"/>
    </location>
</feature>
<sequence length="323" mass="33613">MPLASPLTKRRPRTWLLAVVLGMGLAGNALATHGNPQGKGPRVGVLVSDLRNPFFAYIARAVETTLNEGEQRAAHITVVSSGFDPQRQDEQLKEMIRQRVQLVIVTPVDSTSLHARVAEARAAGIKVVAVDALVQGADAAVVTDSRAAGKLACEHLVRTLGGKGEVAIIDGPPNTAAVGRVSGCREALGAAPGVRVVPMALNGGATKDGGVEQMTQLLARHPKLSGVFAINDLCGIGAELAAQVAGRRDIVITAMDGSPEVVQRLQDPATLIAGSATQSPALMGQRAAEIGLKLLSGQTPPQRVLLLPSKLVTRENVGGYDGW</sequence>
<dbReference type="InterPro" id="IPR025997">
    <property type="entry name" value="SBP_2_dom"/>
</dbReference>
<dbReference type="AlphaFoldDB" id="A0A5Q0MBR7"/>
<dbReference type="GO" id="GO:0030313">
    <property type="term" value="C:cell envelope"/>
    <property type="evidence" value="ECO:0007669"/>
    <property type="project" value="UniProtKB-SubCell"/>
</dbReference>
<dbReference type="PANTHER" id="PTHR46847">
    <property type="entry name" value="D-ALLOSE-BINDING PERIPLASMIC PROTEIN-RELATED"/>
    <property type="match status" value="1"/>
</dbReference>
<evidence type="ECO:0000256" key="4">
    <source>
        <dbReference type="SAM" id="SignalP"/>
    </source>
</evidence>
<dbReference type="CDD" id="cd06321">
    <property type="entry name" value="PBP1_ABC_sugar_binding-like"/>
    <property type="match status" value="1"/>
</dbReference>
<dbReference type="Pfam" id="PF13407">
    <property type="entry name" value="Peripla_BP_4"/>
    <property type="match status" value="1"/>
</dbReference>
<evidence type="ECO:0000313" key="6">
    <source>
        <dbReference type="EMBL" id="QFZ86508.1"/>
    </source>
</evidence>
<dbReference type="GO" id="GO:0030246">
    <property type="term" value="F:carbohydrate binding"/>
    <property type="evidence" value="ECO:0007669"/>
    <property type="project" value="UniProtKB-ARBA"/>
</dbReference>
<proteinExistence type="inferred from homology"/>
<accession>A0A5Q0MBR7</accession>
<evidence type="ECO:0000313" key="7">
    <source>
        <dbReference type="Proteomes" id="UP000326780"/>
    </source>
</evidence>
<comment type="similarity">
    <text evidence="2">Belongs to the bacterial solute-binding protein 2 family.</text>
</comment>
<name>A0A5Q0MBR7_VARPD</name>
<protein>
    <submittedName>
        <fullName evidence="6">Substrate-binding domain-containing protein</fullName>
    </submittedName>
</protein>
<dbReference type="EMBL" id="CP045644">
    <property type="protein sequence ID" value="QFZ86508.1"/>
    <property type="molecule type" value="Genomic_DNA"/>
</dbReference>
<dbReference type="SUPFAM" id="SSF53822">
    <property type="entry name" value="Periplasmic binding protein-like I"/>
    <property type="match status" value="1"/>
</dbReference>
<gene>
    <name evidence="6" type="ORF">GFK26_28925</name>
</gene>
<keyword evidence="3 4" id="KW-0732">Signal</keyword>
<dbReference type="Gene3D" id="3.40.50.2300">
    <property type="match status" value="2"/>
</dbReference>